<evidence type="ECO:0000313" key="2">
    <source>
        <dbReference type="EMBL" id="ART81799.1"/>
    </source>
</evidence>
<protein>
    <submittedName>
        <fullName evidence="2">Transposase</fullName>
    </submittedName>
</protein>
<keyword evidence="3" id="KW-1185">Reference proteome</keyword>
<reference evidence="2 3" key="1">
    <citation type="journal article" date="2014" name="Int. J. Syst. Evol. Microbiol.">
        <title>Oceanisphaera profunda sp. nov., a marine bacterium isolated from deep-sea sediment, and emended description of the genus Oceanisphaera.</title>
        <authorList>
            <person name="Xu Z."/>
            <person name="Zhang X.Y."/>
            <person name="Su H.N."/>
            <person name="Yu Z.C."/>
            <person name="Liu C."/>
            <person name="Li H."/>
            <person name="Chen X.L."/>
            <person name="Song X.Y."/>
            <person name="Xie B.B."/>
            <person name="Qin Q.L."/>
            <person name="Zhou B.C."/>
            <person name="Shi M."/>
            <person name="Huang Y."/>
            <person name="Zhang Y.Z."/>
        </authorList>
    </citation>
    <scope>NUCLEOTIDE SEQUENCE [LARGE SCALE GENOMIC DNA]</scope>
    <source>
        <strain evidence="2 3">SM1222</strain>
    </source>
</reference>
<dbReference type="Pfam" id="PF01797">
    <property type="entry name" value="Y1_Tnp"/>
    <property type="match status" value="1"/>
</dbReference>
<dbReference type="RefSeq" id="WP_087034887.1">
    <property type="nucleotide sequence ID" value="NZ_CP021377.1"/>
</dbReference>
<dbReference type="EMBL" id="CP021377">
    <property type="protein sequence ID" value="ART81799.1"/>
    <property type="molecule type" value="Genomic_DNA"/>
</dbReference>
<dbReference type="OrthoDB" id="9794403at2"/>
<dbReference type="Gene3D" id="3.30.70.1290">
    <property type="entry name" value="Transposase IS200-like"/>
    <property type="match status" value="1"/>
</dbReference>
<dbReference type="InterPro" id="IPR002686">
    <property type="entry name" value="Transposase_17"/>
</dbReference>
<dbReference type="KEGG" id="opf:CBP31_03490"/>
<proteinExistence type="predicted"/>
<organism evidence="2 3">
    <name type="scientific">Oceanisphaera profunda</name>
    <dbReference type="NCBI Taxonomy" id="1416627"/>
    <lineage>
        <taxon>Bacteria</taxon>
        <taxon>Pseudomonadati</taxon>
        <taxon>Pseudomonadota</taxon>
        <taxon>Gammaproteobacteria</taxon>
        <taxon>Aeromonadales</taxon>
        <taxon>Aeromonadaceae</taxon>
        <taxon>Oceanisphaera</taxon>
    </lineage>
</organism>
<dbReference type="InterPro" id="IPR052715">
    <property type="entry name" value="RAYT_transposase"/>
</dbReference>
<dbReference type="SMART" id="SM01321">
    <property type="entry name" value="Y1_Tnp"/>
    <property type="match status" value="1"/>
</dbReference>
<dbReference type="InterPro" id="IPR036515">
    <property type="entry name" value="Transposase_17_sf"/>
</dbReference>
<dbReference type="Proteomes" id="UP000243937">
    <property type="component" value="Chromosome"/>
</dbReference>
<feature type="domain" description="Transposase IS200-like" evidence="1">
    <location>
        <begin position="13"/>
        <end position="128"/>
    </location>
</feature>
<dbReference type="SUPFAM" id="SSF143422">
    <property type="entry name" value="Transposase IS200-like"/>
    <property type="match status" value="1"/>
</dbReference>
<dbReference type="GO" id="GO:0004803">
    <property type="term" value="F:transposase activity"/>
    <property type="evidence" value="ECO:0007669"/>
    <property type="project" value="InterPro"/>
</dbReference>
<gene>
    <name evidence="2" type="ORF">CBP31_03490</name>
</gene>
<dbReference type="AlphaFoldDB" id="A0A1Y0D2Q8"/>
<sequence>MTYHNALTGRISIPLQIYHITICTHQRTPLFRQLRTGRMVVQELKYIQDYKYADSLAWVIMPDHLHWLMQLNETASLSSVLKRFKGRTTSVVNRHLQRTGALWQKGFNEHALRKEEDIKQIARYIVANPLRANLVSKVGDYPLWDAIWL</sequence>
<evidence type="ECO:0000259" key="1">
    <source>
        <dbReference type="SMART" id="SM01321"/>
    </source>
</evidence>
<dbReference type="NCBIfam" id="NF047646">
    <property type="entry name" value="REP_Tyr_transpos"/>
    <property type="match status" value="1"/>
</dbReference>
<accession>A0A1Y0D2Q8</accession>
<evidence type="ECO:0000313" key="3">
    <source>
        <dbReference type="Proteomes" id="UP000243937"/>
    </source>
</evidence>
<dbReference type="PANTHER" id="PTHR36966:SF1">
    <property type="entry name" value="REP-ASSOCIATED TYROSINE TRANSPOSASE"/>
    <property type="match status" value="1"/>
</dbReference>
<dbReference type="PANTHER" id="PTHR36966">
    <property type="entry name" value="REP-ASSOCIATED TYROSINE TRANSPOSASE"/>
    <property type="match status" value="1"/>
</dbReference>
<dbReference type="GO" id="GO:0043565">
    <property type="term" value="F:sequence-specific DNA binding"/>
    <property type="evidence" value="ECO:0007669"/>
    <property type="project" value="TreeGrafter"/>
</dbReference>
<dbReference type="GO" id="GO:0006313">
    <property type="term" value="P:DNA transposition"/>
    <property type="evidence" value="ECO:0007669"/>
    <property type="project" value="InterPro"/>
</dbReference>
<name>A0A1Y0D2Q8_9GAMM</name>